<keyword evidence="8" id="KW-1185">Reference proteome</keyword>
<reference evidence="7 8" key="1">
    <citation type="journal article" date="2013" name="Nature">
        <title>Insights into bilaterian evolution from three spiralian genomes.</title>
        <authorList>
            <person name="Simakov O."/>
            <person name="Marletaz F."/>
            <person name="Cho S.J."/>
            <person name="Edsinger-Gonzales E."/>
            <person name="Havlak P."/>
            <person name="Hellsten U."/>
            <person name="Kuo D.H."/>
            <person name="Larsson T."/>
            <person name="Lv J."/>
            <person name="Arendt D."/>
            <person name="Savage R."/>
            <person name="Osoegawa K."/>
            <person name="de Jong P."/>
            <person name="Grimwood J."/>
            <person name="Chapman J.A."/>
            <person name="Shapiro H."/>
            <person name="Aerts A."/>
            <person name="Otillar R.P."/>
            <person name="Terry A.Y."/>
            <person name="Boore J.L."/>
            <person name="Grigoriev I.V."/>
            <person name="Lindberg D.R."/>
            <person name="Seaver E.C."/>
            <person name="Weisblat D.A."/>
            <person name="Putnam N.H."/>
            <person name="Rokhsar D.S."/>
        </authorList>
    </citation>
    <scope>NUCLEOTIDE SEQUENCE [LARGE SCALE GENOMIC DNA]</scope>
</reference>
<dbReference type="GO" id="GO:0000139">
    <property type="term" value="C:Golgi membrane"/>
    <property type="evidence" value="ECO:0007669"/>
    <property type="project" value="UniProtKB-SubCell"/>
</dbReference>
<evidence type="ECO:0000256" key="1">
    <source>
        <dbReference type="ARBA" id="ARBA00004202"/>
    </source>
</evidence>
<comment type="subcellular location">
    <subcellularLocation>
        <location evidence="1 6">Cell membrane</location>
        <topology evidence="1 6">Peripheral membrane protein</topology>
    </subcellularLocation>
    <subcellularLocation>
        <location evidence="6">Golgi apparatus membrane</location>
        <topology evidence="6">Peripheral membrane protein</topology>
    </subcellularLocation>
    <subcellularLocation>
        <location evidence="6">Membrane</location>
        <location evidence="6">Caveola</location>
        <topology evidence="6">Peripheral membrane protein</topology>
    </subcellularLocation>
</comment>
<evidence type="ECO:0000313" key="7">
    <source>
        <dbReference type="EMBL" id="ESO82311.1"/>
    </source>
</evidence>
<dbReference type="AlphaFoldDB" id="V3ZN93"/>
<dbReference type="EMBL" id="KB203946">
    <property type="protein sequence ID" value="ESO82311.1"/>
    <property type="molecule type" value="Genomic_DNA"/>
</dbReference>
<dbReference type="PANTHER" id="PTHR10844">
    <property type="entry name" value="CAVEOLIN"/>
    <property type="match status" value="1"/>
</dbReference>
<evidence type="ECO:0000256" key="6">
    <source>
        <dbReference type="RuleBase" id="RU000680"/>
    </source>
</evidence>
<keyword evidence="5 6" id="KW-0472">Membrane</keyword>
<dbReference type="HOGENOM" id="CLU_102582_3_0_1"/>
<dbReference type="Pfam" id="PF01146">
    <property type="entry name" value="Caveolin"/>
    <property type="match status" value="1"/>
</dbReference>
<evidence type="ECO:0000256" key="4">
    <source>
        <dbReference type="ARBA" id="ARBA00023034"/>
    </source>
</evidence>
<proteinExistence type="inferred from homology"/>
<dbReference type="GeneID" id="20247118"/>
<keyword evidence="3 6" id="KW-1003">Cell membrane</keyword>
<dbReference type="OMA" id="TPCLRMC"/>
<keyword evidence="4 6" id="KW-0333">Golgi apparatus</keyword>
<sequence>MADLDMVNRDPNNLNNHLQICFDDVIGEPEGAHSADCVFRNSYKCYNGGKNCCYMFLTFLCGLPLALCWGCEFAMITFQHVWQITPCLRVFMINLGCCQKFLGSCVNCCLAPICETCGLFFSNIKVSNAATT</sequence>
<dbReference type="RefSeq" id="XP_009066976.1">
    <property type="nucleotide sequence ID" value="XM_009068728.1"/>
</dbReference>
<dbReference type="GO" id="GO:0070836">
    <property type="term" value="P:caveola assembly"/>
    <property type="evidence" value="ECO:0007669"/>
    <property type="project" value="InterPro"/>
</dbReference>
<dbReference type="STRING" id="225164.V3ZN93"/>
<evidence type="ECO:0000313" key="8">
    <source>
        <dbReference type="Proteomes" id="UP000030746"/>
    </source>
</evidence>
<accession>V3ZN93</accession>
<gene>
    <name evidence="7" type="ORF">LOTGIDRAFT_223355</name>
</gene>
<evidence type="ECO:0000256" key="3">
    <source>
        <dbReference type="ARBA" id="ARBA00022475"/>
    </source>
</evidence>
<organism evidence="7 8">
    <name type="scientific">Lottia gigantea</name>
    <name type="common">Giant owl limpet</name>
    <dbReference type="NCBI Taxonomy" id="225164"/>
    <lineage>
        <taxon>Eukaryota</taxon>
        <taxon>Metazoa</taxon>
        <taxon>Spiralia</taxon>
        <taxon>Lophotrochozoa</taxon>
        <taxon>Mollusca</taxon>
        <taxon>Gastropoda</taxon>
        <taxon>Patellogastropoda</taxon>
        <taxon>Lottioidea</taxon>
        <taxon>Lottiidae</taxon>
        <taxon>Lottia</taxon>
    </lineage>
</organism>
<evidence type="ECO:0000256" key="5">
    <source>
        <dbReference type="ARBA" id="ARBA00023136"/>
    </source>
</evidence>
<dbReference type="PANTHER" id="PTHR10844:SF19">
    <property type="entry name" value="CAVEOLIN-2"/>
    <property type="match status" value="1"/>
</dbReference>
<dbReference type="GO" id="GO:0060090">
    <property type="term" value="F:molecular adaptor activity"/>
    <property type="evidence" value="ECO:0007669"/>
    <property type="project" value="TreeGrafter"/>
</dbReference>
<dbReference type="KEGG" id="lgi:LOTGIDRAFT_223355"/>
<dbReference type="OrthoDB" id="5917823at2759"/>
<dbReference type="GO" id="GO:0005901">
    <property type="term" value="C:caveola"/>
    <property type="evidence" value="ECO:0007669"/>
    <property type="project" value="UniProtKB-SubCell"/>
</dbReference>
<protein>
    <recommendedName>
        <fullName evidence="6">Caveolin</fullName>
    </recommendedName>
</protein>
<comment type="similarity">
    <text evidence="2 6">Belongs to the caveolin family.</text>
</comment>
<dbReference type="Proteomes" id="UP000030746">
    <property type="component" value="Unassembled WGS sequence"/>
</dbReference>
<comment type="function">
    <text evidence="6">May act as a scaffolding protein within caveolar membranes. Interacts directly with G-protein alpha subunits and can functionally regulate their activity.</text>
</comment>
<dbReference type="CTD" id="20247118"/>
<dbReference type="InterPro" id="IPR001612">
    <property type="entry name" value="Caveolin"/>
</dbReference>
<name>V3ZN93_LOTGI</name>
<evidence type="ECO:0000256" key="2">
    <source>
        <dbReference type="ARBA" id="ARBA00010988"/>
    </source>
</evidence>